<dbReference type="PANTHER" id="PTHR30203">
    <property type="entry name" value="OUTER MEMBRANE CATION EFFLUX PROTEIN"/>
    <property type="match status" value="1"/>
</dbReference>
<proteinExistence type="inferred from homology"/>
<dbReference type="InterPro" id="IPR010131">
    <property type="entry name" value="MdtP/NodT-like"/>
</dbReference>
<gene>
    <name evidence="3" type="ORF">QB898_01145</name>
</gene>
<feature type="region of interest" description="Disordered" evidence="2">
    <location>
        <begin position="308"/>
        <end position="343"/>
    </location>
</feature>
<dbReference type="Gene3D" id="1.20.1600.10">
    <property type="entry name" value="Outer membrane efflux proteins (OEP)"/>
    <property type="match status" value="1"/>
</dbReference>
<organism evidence="3 4">
    <name type="scientific">Ottowia cancrivicina</name>
    <dbReference type="NCBI Taxonomy" id="3040346"/>
    <lineage>
        <taxon>Bacteria</taxon>
        <taxon>Pseudomonadati</taxon>
        <taxon>Pseudomonadota</taxon>
        <taxon>Betaproteobacteria</taxon>
        <taxon>Burkholderiales</taxon>
        <taxon>Comamonadaceae</taxon>
        <taxon>Ottowia</taxon>
    </lineage>
</organism>
<dbReference type="GO" id="GO:0015562">
    <property type="term" value="F:efflux transmembrane transporter activity"/>
    <property type="evidence" value="ECO:0007669"/>
    <property type="project" value="InterPro"/>
</dbReference>
<dbReference type="RefSeq" id="WP_279523465.1">
    <property type="nucleotide sequence ID" value="NZ_JARVII010000001.1"/>
</dbReference>
<dbReference type="Pfam" id="PF02321">
    <property type="entry name" value="OEP"/>
    <property type="match status" value="2"/>
</dbReference>
<feature type="compositionally biased region" description="Low complexity" evidence="2">
    <location>
        <begin position="308"/>
        <end position="325"/>
    </location>
</feature>
<dbReference type="Gene3D" id="2.20.200.10">
    <property type="entry name" value="Outer membrane efflux proteins (OEP)"/>
    <property type="match status" value="1"/>
</dbReference>
<dbReference type="SUPFAM" id="SSF56954">
    <property type="entry name" value="Outer membrane efflux proteins (OEP)"/>
    <property type="match status" value="1"/>
</dbReference>
<dbReference type="AlphaFoldDB" id="A0AAW6RKE7"/>
<dbReference type="EMBL" id="JARVII010000001">
    <property type="protein sequence ID" value="MDG9698337.1"/>
    <property type="molecule type" value="Genomic_DNA"/>
</dbReference>
<comment type="similarity">
    <text evidence="1">Belongs to the outer membrane factor (OMF) (TC 1.B.17) family.</text>
</comment>
<evidence type="ECO:0000256" key="1">
    <source>
        <dbReference type="ARBA" id="ARBA00007613"/>
    </source>
</evidence>
<sequence length="526" mass="54034">MPLLRASGAPRAPRAPRALCSPRRAAPLLALACAAWLAGCGQALKVHTPPAQARVPDAFSAPAAQAADGPQQDLGRWWRLWGDARMNALIERALAASPDIRAAQANLQAARALADVAESALYPTAVAAAAAGAGTADWRNASAWRTLAPPYSAALPSSADARGLAAGVGAVWEADVFGARRADASAAQAAAAIAQERLHGAHMLVAAEAASNWREALALAQRLSILDAATATAAQLHSYAQARLAAGQARAADVAAAQSRLAGLQAARPALQALLLTRRQRLAALCGQPPGQPDAALAALLPDVPDVPNAPAAAPEAAAASETAAPPEPSEPPAPPSGQLPSSVLARRPDVRARQQAVQARAAQLKSLKAELLPSFGIVFLGNEGRLDFSGLPRASGAGGLIGLRVSLPLFTAGRLQAQARAGDARLHAAVAEYDRAVLDALQEVEAAYAARAALDARVESLRAARQSAARRASGLQALYQAGERQRDAPLQARLELAEADDALAQARMQQASASIRLYQALGGGW</sequence>
<keyword evidence="4" id="KW-1185">Reference proteome</keyword>
<evidence type="ECO:0000313" key="3">
    <source>
        <dbReference type="EMBL" id="MDG9698337.1"/>
    </source>
</evidence>
<evidence type="ECO:0000256" key="2">
    <source>
        <dbReference type="SAM" id="MobiDB-lite"/>
    </source>
</evidence>
<dbReference type="Proteomes" id="UP001237156">
    <property type="component" value="Unassembled WGS sequence"/>
</dbReference>
<name>A0AAW6RKE7_9BURK</name>
<protein>
    <submittedName>
        <fullName evidence="3">TolC family protein</fullName>
    </submittedName>
</protein>
<dbReference type="InterPro" id="IPR003423">
    <property type="entry name" value="OMP_efflux"/>
</dbReference>
<dbReference type="PANTHER" id="PTHR30203:SF32">
    <property type="entry name" value="CATION EFFLUX SYSTEM PROTEIN CUSC"/>
    <property type="match status" value="1"/>
</dbReference>
<evidence type="ECO:0000313" key="4">
    <source>
        <dbReference type="Proteomes" id="UP001237156"/>
    </source>
</evidence>
<accession>A0AAW6RKE7</accession>
<reference evidence="3 4" key="1">
    <citation type="submission" date="2023-04" db="EMBL/GenBank/DDBJ databases">
        <title>Ottowia paracancer sp. nov., isolated from human stomach.</title>
        <authorList>
            <person name="Song Y."/>
        </authorList>
    </citation>
    <scope>NUCLEOTIDE SEQUENCE [LARGE SCALE GENOMIC DNA]</scope>
    <source>
        <strain evidence="3 4">10c7w1</strain>
    </source>
</reference>
<comment type="caution">
    <text evidence="3">The sequence shown here is derived from an EMBL/GenBank/DDBJ whole genome shotgun (WGS) entry which is preliminary data.</text>
</comment>
<feature type="compositionally biased region" description="Pro residues" evidence="2">
    <location>
        <begin position="326"/>
        <end position="338"/>
    </location>
</feature>